<dbReference type="GO" id="GO:0004252">
    <property type="term" value="F:serine-type endopeptidase activity"/>
    <property type="evidence" value="ECO:0007669"/>
    <property type="project" value="InterPro"/>
</dbReference>
<dbReference type="GO" id="GO:0006508">
    <property type="term" value="P:proteolysis"/>
    <property type="evidence" value="ECO:0007669"/>
    <property type="project" value="UniProtKB-KW"/>
</dbReference>
<evidence type="ECO:0000313" key="8">
    <source>
        <dbReference type="EMBL" id="CAB4925511.1"/>
    </source>
</evidence>
<dbReference type="SUPFAM" id="SSF52743">
    <property type="entry name" value="Subtilisin-like"/>
    <property type="match status" value="1"/>
</dbReference>
<reference evidence="8" key="1">
    <citation type="submission" date="2020-05" db="EMBL/GenBank/DDBJ databases">
        <authorList>
            <person name="Chiriac C."/>
            <person name="Salcher M."/>
            <person name="Ghai R."/>
            <person name="Kavagutti S V."/>
        </authorList>
    </citation>
    <scope>NUCLEOTIDE SEQUENCE</scope>
</reference>
<protein>
    <submittedName>
        <fullName evidence="8">Unannotated protein</fullName>
    </submittedName>
</protein>
<evidence type="ECO:0000259" key="6">
    <source>
        <dbReference type="Pfam" id="PF00082"/>
    </source>
</evidence>
<dbReference type="Pfam" id="PF00082">
    <property type="entry name" value="Peptidase_S8"/>
    <property type="match status" value="1"/>
</dbReference>
<proteinExistence type="inferred from homology"/>
<dbReference type="InterPro" id="IPR015500">
    <property type="entry name" value="Peptidase_S8_subtilisin-rel"/>
</dbReference>
<evidence type="ECO:0000256" key="4">
    <source>
        <dbReference type="ARBA" id="ARBA00022825"/>
    </source>
</evidence>
<sequence>MNPVHPRLAAGLAVSLAGATLALTPTASQAVTQAAEEKPQEAPAASVADDGLAPVRGTSADDRYIVVLDKEAPGKSLRSAKAEVRAEGATVTHTYSTVLDGFAAQLNDKALAALRKNPNVAYIEADAPVQLEATQSPATWGLDRIDQRDRPLDNSYTYNATGAGVTAYVIDTGILTTHTQFGGRAVSGYTAINDGRGTSDCNGHGTHVAGTVGGSTYGVAKGVRLVAVRVLDCAGSGSNSGVIAGVDWVTQNHTAGSPAVANMSLGGGISSALDTAVNNSIADGVTYALAAGNDYGANACNSSPSRVAAGLTIGSTTNTDARSDFSNIGSCLDMFAPGSNITSAWHTGTSATNTISGTSMATPHVAGAAALYLQGNPSASPATVGNALISASTPNKVTNPGTGSPNRLLHIGTGGTTPTPTPTPTTCSTMPETESGSLSSGGAAYHPGTNDYYNAVAGTHVGCVSGPAGTDFDLYLEKWNGSTWVVVAQGVTSTSEEKITYTGTAGYYSWRVESYSGSGSYTFGLDRP</sequence>
<evidence type="ECO:0000256" key="3">
    <source>
        <dbReference type="ARBA" id="ARBA00022801"/>
    </source>
</evidence>
<dbReference type="EMBL" id="CAFBMW010000005">
    <property type="protein sequence ID" value="CAB4925511.1"/>
    <property type="molecule type" value="Genomic_DNA"/>
</dbReference>
<dbReference type="PROSITE" id="PS00136">
    <property type="entry name" value="SUBTILASE_ASP"/>
    <property type="match status" value="1"/>
</dbReference>
<dbReference type="Gene3D" id="2.60.120.380">
    <property type="match status" value="1"/>
</dbReference>
<accession>A0A6J7I485</accession>
<dbReference type="FunFam" id="3.40.50.200:FF:000014">
    <property type="entry name" value="Proteinase K"/>
    <property type="match status" value="1"/>
</dbReference>
<feature type="compositionally biased region" description="Polar residues" evidence="5">
    <location>
        <begin position="427"/>
        <end position="440"/>
    </location>
</feature>
<dbReference type="AlphaFoldDB" id="A0A6J7I485"/>
<evidence type="ECO:0000256" key="5">
    <source>
        <dbReference type="SAM" id="MobiDB-lite"/>
    </source>
</evidence>
<dbReference type="Pfam" id="PF05922">
    <property type="entry name" value="Inhibitor_I9"/>
    <property type="match status" value="1"/>
</dbReference>
<dbReference type="PROSITE" id="PS00137">
    <property type="entry name" value="SUBTILASE_HIS"/>
    <property type="match status" value="1"/>
</dbReference>
<keyword evidence="4" id="KW-0720">Serine protease</keyword>
<dbReference type="CDD" id="cd04077">
    <property type="entry name" value="Peptidases_S8_PCSK9_ProteinaseK_like"/>
    <property type="match status" value="1"/>
</dbReference>
<feature type="domain" description="Peptidase S8/S53" evidence="6">
    <location>
        <begin position="162"/>
        <end position="395"/>
    </location>
</feature>
<dbReference type="InterPro" id="IPR037045">
    <property type="entry name" value="S8pro/Inhibitor_I9_sf"/>
</dbReference>
<evidence type="ECO:0000256" key="1">
    <source>
        <dbReference type="ARBA" id="ARBA00011073"/>
    </source>
</evidence>
<feature type="domain" description="Inhibitor I9" evidence="7">
    <location>
        <begin position="63"/>
        <end position="131"/>
    </location>
</feature>
<dbReference type="SUPFAM" id="SSF54897">
    <property type="entry name" value="Protease propeptides/inhibitors"/>
    <property type="match status" value="1"/>
</dbReference>
<dbReference type="InterPro" id="IPR050131">
    <property type="entry name" value="Peptidase_S8_subtilisin-like"/>
</dbReference>
<dbReference type="InterPro" id="IPR010259">
    <property type="entry name" value="S8pro/Inhibitor_I9"/>
</dbReference>
<keyword evidence="2" id="KW-0645">Protease</keyword>
<dbReference type="InterPro" id="IPR000209">
    <property type="entry name" value="Peptidase_S8/S53_dom"/>
</dbReference>
<feature type="region of interest" description="Disordered" evidence="5">
    <location>
        <begin position="413"/>
        <end position="441"/>
    </location>
</feature>
<evidence type="ECO:0000259" key="7">
    <source>
        <dbReference type="Pfam" id="PF05922"/>
    </source>
</evidence>
<organism evidence="8">
    <name type="scientific">freshwater metagenome</name>
    <dbReference type="NCBI Taxonomy" id="449393"/>
    <lineage>
        <taxon>unclassified sequences</taxon>
        <taxon>metagenomes</taxon>
        <taxon>ecological metagenomes</taxon>
    </lineage>
</organism>
<dbReference type="InterPro" id="IPR023827">
    <property type="entry name" value="Peptidase_S8_Asp-AS"/>
</dbReference>
<comment type="similarity">
    <text evidence="1">Belongs to the peptidase S8 family.</text>
</comment>
<dbReference type="InterPro" id="IPR023828">
    <property type="entry name" value="Peptidase_S8_Ser-AS"/>
</dbReference>
<keyword evidence="3" id="KW-0378">Hydrolase</keyword>
<evidence type="ECO:0000256" key="2">
    <source>
        <dbReference type="ARBA" id="ARBA00022670"/>
    </source>
</evidence>
<dbReference type="PROSITE" id="PS00138">
    <property type="entry name" value="SUBTILASE_SER"/>
    <property type="match status" value="1"/>
</dbReference>
<dbReference type="PROSITE" id="PS51892">
    <property type="entry name" value="SUBTILASE"/>
    <property type="match status" value="1"/>
</dbReference>
<dbReference type="PANTHER" id="PTHR43806">
    <property type="entry name" value="PEPTIDASE S8"/>
    <property type="match status" value="1"/>
</dbReference>
<dbReference type="Gene3D" id="3.40.50.200">
    <property type="entry name" value="Peptidase S8/S53 domain"/>
    <property type="match status" value="1"/>
</dbReference>
<dbReference type="PRINTS" id="PR00723">
    <property type="entry name" value="SUBTILISIN"/>
</dbReference>
<gene>
    <name evidence="8" type="ORF">UFOPK3662_00894</name>
</gene>
<name>A0A6J7I485_9ZZZZ</name>
<dbReference type="PANTHER" id="PTHR43806:SF11">
    <property type="entry name" value="CEREVISIN-RELATED"/>
    <property type="match status" value="1"/>
</dbReference>
<dbReference type="InterPro" id="IPR036852">
    <property type="entry name" value="Peptidase_S8/S53_dom_sf"/>
</dbReference>
<dbReference type="Gene3D" id="3.30.70.80">
    <property type="entry name" value="Peptidase S8 propeptide/proteinase inhibitor I9"/>
    <property type="match status" value="1"/>
</dbReference>
<dbReference type="InterPro" id="IPR034193">
    <property type="entry name" value="PCSK9_ProteinaseK-like"/>
</dbReference>
<dbReference type="InterPro" id="IPR022398">
    <property type="entry name" value="Peptidase_S8_His-AS"/>
</dbReference>
<dbReference type="GO" id="GO:0005615">
    <property type="term" value="C:extracellular space"/>
    <property type="evidence" value="ECO:0007669"/>
    <property type="project" value="TreeGrafter"/>
</dbReference>